<dbReference type="GeneID" id="93700519"/>
<dbReference type="InterPro" id="IPR036259">
    <property type="entry name" value="MFS_trans_sf"/>
</dbReference>
<accession>A0A1X7DBY2</accession>
<dbReference type="KEGG" id="beo:BEH_16820"/>
<accession>A0A0H4KHI1</accession>
<dbReference type="RefSeq" id="WP_019392104.1">
    <property type="nucleotide sequence ID" value="NZ_ALIM01000014.1"/>
</dbReference>
<reference evidence="8 9" key="1">
    <citation type="journal article" date="2015" name="PLoS ONE">
        <title>Genome Sequence of Bacillus endophyticus and Analysis of Its Companion Mechanism in the Ketogulonigenium vulgare-Bacillus Strain Consortium.</title>
        <authorList>
            <person name="Jia N."/>
            <person name="Du J."/>
            <person name="Ding M.Z."/>
            <person name="Gao F."/>
            <person name="Yuan Y.J."/>
        </authorList>
    </citation>
    <scope>NUCLEOTIDE SEQUENCE [LARGE SCALE GENOMIC DNA]</scope>
    <source>
        <strain evidence="8 9">Hbe603</strain>
    </source>
</reference>
<dbReference type="PANTHER" id="PTHR43124:SF3">
    <property type="entry name" value="CHLORAMPHENICOL EFFLUX PUMP RV0191"/>
    <property type="match status" value="1"/>
</dbReference>
<comment type="similarity">
    <text evidence="2">Belongs to the major facilitator superfamily. TCR/Tet family.</text>
</comment>
<dbReference type="EMBL" id="CP011974">
    <property type="protein sequence ID" value="AKO93587.1"/>
    <property type="molecule type" value="Genomic_DNA"/>
</dbReference>
<keyword evidence="7" id="KW-0472">Membrane</keyword>
<evidence type="ECO:0000256" key="5">
    <source>
        <dbReference type="ARBA" id="ARBA00022692"/>
    </source>
</evidence>
<protein>
    <submittedName>
        <fullName evidence="8">MFS transporter</fullName>
    </submittedName>
</protein>
<dbReference type="AlphaFoldDB" id="A0A0H4KHI1"/>
<reference evidence="9" key="2">
    <citation type="submission" date="2015-06" db="EMBL/GenBank/DDBJ databases">
        <title>Genome Sequence of Bacillus endophyticus and Analysis of its Companion Mechanism in the Ketogulonigenium vulgare-Bacillus strain Consortium.</title>
        <authorList>
            <person name="Jia N."/>
            <person name="Du J."/>
            <person name="Ding M.-Z."/>
            <person name="Gao F."/>
            <person name="Yuan Y.-J."/>
        </authorList>
    </citation>
    <scope>NUCLEOTIDE SEQUENCE [LARGE SCALE GENOMIC DNA]</scope>
    <source>
        <strain evidence="9">Hbe603</strain>
    </source>
</reference>
<evidence type="ECO:0000256" key="1">
    <source>
        <dbReference type="ARBA" id="ARBA00004651"/>
    </source>
</evidence>
<keyword evidence="3" id="KW-0813">Transport</keyword>
<keyword evidence="9" id="KW-1185">Reference proteome</keyword>
<dbReference type="GO" id="GO:0022857">
    <property type="term" value="F:transmembrane transporter activity"/>
    <property type="evidence" value="ECO:0007669"/>
    <property type="project" value="InterPro"/>
</dbReference>
<dbReference type="PRINTS" id="PR01035">
    <property type="entry name" value="TCRTETA"/>
</dbReference>
<dbReference type="PANTHER" id="PTHR43124">
    <property type="entry name" value="PURINE EFFLUX PUMP PBUE"/>
    <property type="match status" value="1"/>
</dbReference>
<organism evidence="8 9">
    <name type="scientific">Priestia filamentosa</name>
    <dbReference type="NCBI Taxonomy" id="1402861"/>
    <lineage>
        <taxon>Bacteria</taxon>
        <taxon>Bacillati</taxon>
        <taxon>Bacillota</taxon>
        <taxon>Bacilli</taxon>
        <taxon>Bacillales</taxon>
        <taxon>Bacillaceae</taxon>
        <taxon>Priestia</taxon>
    </lineage>
</organism>
<dbReference type="PROSITE" id="PS50850">
    <property type="entry name" value="MFS"/>
    <property type="match status" value="1"/>
</dbReference>
<keyword evidence="4" id="KW-1003">Cell membrane</keyword>
<dbReference type="Proteomes" id="UP000036202">
    <property type="component" value="Chromosome"/>
</dbReference>
<dbReference type="SUPFAM" id="SSF103473">
    <property type="entry name" value="MFS general substrate transporter"/>
    <property type="match status" value="1"/>
</dbReference>
<dbReference type="InterPro" id="IPR050189">
    <property type="entry name" value="MFS_Efflux_Transporters"/>
</dbReference>
<evidence type="ECO:0000256" key="7">
    <source>
        <dbReference type="ARBA" id="ARBA00023136"/>
    </source>
</evidence>
<dbReference type="GO" id="GO:0005886">
    <property type="term" value="C:plasma membrane"/>
    <property type="evidence" value="ECO:0007669"/>
    <property type="project" value="UniProtKB-SubCell"/>
</dbReference>
<dbReference type="PROSITE" id="PS00216">
    <property type="entry name" value="SUGAR_TRANSPORT_1"/>
    <property type="match status" value="1"/>
</dbReference>
<dbReference type="InterPro" id="IPR005829">
    <property type="entry name" value="Sugar_transporter_CS"/>
</dbReference>
<evidence type="ECO:0000313" key="8">
    <source>
        <dbReference type="EMBL" id="AKO93587.1"/>
    </source>
</evidence>
<dbReference type="Pfam" id="PF07690">
    <property type="entry name" value="MFS_1"/>
    <property type="match status" value="1"/>
</dbReference>
<dbReference type="InterPro" id="IPR011701">
    <property type="entry name" value="MFS"/>
</dbReference>
<dbReference type="InterPro" id="IPR001958">
    <property type="entry name" value="Tet-R_TetA/multi-R_MdtG-like"/>
</dbReference>
<keyword evidence="5" id="KW-0812">Transmembrane</keyword>
<dbReference type="InterPro" id="IPR020846">
    <property type="entry name" value="MFS_dom"/>
</dbReference>
<dbReference type="CDD" id="cd17474">
    <property type="entry name" value="MFS_YfmO_like"/>
    <property type="match status" value="1"/>
</dbReference>
<proteinExistence type="inferred from homology"/>
<gene>
    <name evidence="8" type="ORF">BEH_16820</name>
</gene>
<dbReference type="Gene3D" id="1.20.1250.20">
    <property type="entry name" value="MFS general substrate transporter like domains"/>
    <property type="match status" value="1"/>
</dbReference>
<keyword evidence="6" id="KW-1133">Transmembrane helix</keyword>
<evidence type="ECO:0000256" key="2">
    <source>
        <dbReference type="ARBA" id="ARBA00007520"/>
    </source>
</evidence>
<dbReference type="PATRIC" id="fig|135735.6.peg.3576"/>
<evidence type="ECO:0000313" key="9">
    <source>
        <dbReference type="Proteomes" id="UP000036202"/>
    </source>
</evidence>
<evidence type="ECO:0000256" key="6">
    <source>
        <dbReference type="ARBA" id="ARBA00022989"/>
    </source>
</evidence>
<comment type="subcellular location">
    <subcellularLocation>
        <location evidence="1">Cell membrane</location>
        <topology evidence="1">Multi-pass membrane protein</topology>
    </subcellularLocation>
</comment>
<dbReference type="PROSITE" id="PS00217">
    <property type="entry name" value="SUGAR_TRANSPORT_2"/>
    <property type="match status" value="1"/>
</dbReference>
<evidence type="ECO:0000256" key="4">
    <source>
        <dbReference type="ARBA" id="ARBA00022475"/>
    </source>
</evidence>
<sequence>MKESATCNNSSKENVPGVLCLISIATIPLVMTLGNSMLIPILPTLEKELSISSFQSSLIITLYSVAAIILIPVAGYLSDRFGRKKIIIPSLIISLLGGLVSGYAAWQINEPYMMILIGRILQGVGAAGASPIVLPLVGDLYKDEKEVSANLGIVETANTLGKVVSPILGSLLALVVWFMPFFAIPVLCLISVVFLFFCVKVPKQQDEPLPLNEFLKKVKRIFKEEGHWLYSIFIAGIILMFILFGFLFYLANRLEKEFGMVGVDKGLVLAIPLAALCLASFITGKVIKQNKLLMKWITVIGLLLTAASLFIASFFSSFVVLVGLLVLTGIGIGSSLPSLDALITEGIGKEERGTITSIYSSMRFVGVALGPPVFAILTTHMDKGLFFINVVLSLIGGILVWWRIQPDKE</sequence>
<name>A0A0H4KHI1_9BACI</name>
<evidence type="ECO:0000256" key="3">
    <source>
        <dbReference type="ARBA" id="ARBA00022448"/>
    </source>
</evidence>